<evidence type="ECO:0000313" key="1">
    <source>
        <dbReference type="EMBL" id="KAL0383522.1"/>
    </source>
</evidence>
<dbReference type="EMBL" id="JACGWM010000003">
    <property type="protein sequence ID" value="KAL0383522.1"/>
    <property type="molecule type" value="Genomic_DNA"/>
</dbReference>
<dbReference type="AlphaFoldDB" id="A0AAW2RTJ3"/>
<dbReference type="GO" id="GO:1901135">
    <property type="term" value="P:carbohydrate derivative metabolic process"/>
    <property type="evidence" value="ECO:0007669"/>
    <property type="project" value="UniProtKB-ARBA"/>
</dbReference>
<sequence>MGVPIAAWPMHSDQPRNAVLITKVLRIGVEIKDWSRRDEVVSSSAVEKSVRRLMASGEGDEIRKRAEELGDAVRKSVMKGGITSMEMDDFIAHISR</sequence>
<reference evidence="1" key="1">
    <citation type="submission" date="2020-06" db="EMBL/GenBank/DDBJ databases">
        <authorList>
            <person name="Li T."/>
            <person name="Hu X."/>
            <person name="Zhang T."/>
            <person name="Song X."/>
            <person name="Zhang H."/>
            <person name="Dai N."/>
            <person name="Sheng W."/>
            <person name="Hou X."/>
            <person name="Wei L."/>
        </authorList>
    </citation>
    <scope>NUCLEOTIDE SEQUENCE</scope>
    <source>
        <strain evidence="1">KEN8</strain>
        <tissue evidence="1">Leaf</tissue>
    </source>
</reference>
<reference evidence="1" key="2">
    <citation type="journal article" date="2024" name="Plant">
        <title>Genomic evolution and insights into agronomic trait innovations of Sesamum species.</title>
        <authorList>
            <person name="Miao H."/>
            <person name="Wang L."/>
            <person name="Qu L."/>
            <person name="Liu H."/>
            <person name="Sun Y."/>
            <person name="Le M."/>
            <person name="Wang Q."/>
            <person name="Wei S."/>
            <person name="Zheng Y."/>
            <person name="Lin W."/>
            <person name="Duan Y."/>
            <person name="Cao H."/>
            <person name="Xiong S."/>
            <person name="Wang X."/>
            <person name="Wei L."/>
            <person name="Li C."/>
            <person name="Ma Q."/>
            <person name="Ju M."/>
            <person name="Zhao R."/>
            <person name="Li G."/>
            <person name="Mu C."/>
            <person name="Tian Q."/>
            <person name="Mei H."/>
            <person name="Zhang T."/>
            <person name="Gao T."/>
            <person name="Zhang H."/>
        </authorList>
    </citation>
    <scope>NUCLEOTIDE SEQUENCE</scope>
    <source>
        <strain evidence="1">KEN8</strain>
    </source>
</reference>
<gene>
    <name evidence="1" type="ORF">Scaly_0639500</name>
</gene>
<protein>
    <submittedName>
        <fullName evidence="1">Zeatin O-glucosyltransferase</fullName>
    </submittedName>
</protein>
<dbReference type="GO" id="GO:0008194">
    <property type="term" value="F:UDP-glycosyltransferase activity"/>
    <property type="evidence" value="ECO:0007669"/>
    <property type="project" value="UniProtKB-ARBA"/>
</dbReference>
<dbReference type="PANTHER" id="PTHR48044">
    <property type="entry name" value="GLYCOSYLTRANSFERASE"/>
    <property type="match status" value="1"/>
</dbReference>
<proteinExistence type="predicted"/>
<dbReference type="SUPFAM" id="SSF53756">
    <property type="entry name" value="UDP-Glycosyltransferase/glycogen phosphorylase"/>
    <property type="match status" value="1"/>
</dbReference>
<dbReference type="Gene3D" id="3.40.50.2000">
    <property type="entry name" value="Glycogen Phosphorylase B"/>
    <property type="match status" value="1"/>
</dbReference>
<accession>A0AAW2RTJ3</accession>
<dbReference type="PANTHER" id="PTHR48044:SF22">
    <property type="entry name" value="GLYCOSYLTRANSFERASE"/>
    <property type="match status" value="1"/>
</dbReference>
<name>A0AAW2RTJ3_9LAMI</name>
<comment type="caution">
    <text evidence="1">The sequence shown here is derived from an EMBL/GenBank/DDBJ whole genome shotgun (WGS) entry which is preliminary data.</text>
</comment>
<organism evidence="1">
    <name type="scientific">Sesamum calycinum</name>
    <dbReference type="NCBI Taxonomy" id="2727403"/>
    <lineage>
        <taxon>Eukaryota</taxon>
        <taxon>Viridiplantae</taxon>
        <taxon>Streptophyta</taxon>
        <taxon>Embryophyta</taxon>
        <taxon>Tracheophyta</taxon>
        <taxon>Spermatophyta</taxon>
        <taxon>Magnoliopsida</taxon>
        <taxon>eudicotyledons</taxon>
        <taxon>Gunneridae</taxon>
        <taxon>Pentapetalae</taxon>
        <taxon>asterids</taxon>
        <taxon>lamiids</taxon>
        <taxon>Lamiales</taxon>
        <taxon>Pedaliaceae</taxon>
        <taxon>Sesamum</taxon>
    </lineage>
</organism>